<dbReference type="Proteomes" id="UP000289738">
    <property type="component" value="Chromosome B05"/>
</dbReference>
<protein>
    <submittedName>
        <fullName evidence="1">Uncharacterized protein</fullName>
    </submittedName>
</protein>
<reference evidence="1 2" key="1">
    <citation type="submission" date="2019-01" db="EMBL/GenBank/DDBJ databases">
        <title>Sequencing of cultivated peanut Arachis hypogaea provides insights into genome evolution and oil improvement.</title>
        <authorList>
            <person name="Chen X."/>
        </authorList>
    </citation>
    <scope>NUCLEOTIDE SEQUENCE [LARGE SCALE GENOMIC DNA]</scope>
    <source>
        <strain evidence="2">cv. Fuhuasheng</strain>
        <tissue evidence="1">Leaves</tissue>
    </source>
</reference>
<comment type="caution">
    <text evidence="1">The sequence shown here is derived from an EMBL/GenBank/DDBJ whole genome shotgun (WGS) entry which is preliminary data.</text>
</comment>
<keyword evidence="2" id="KW-1185">Reference proteome</keyword>
<dbReference type="EMBL" id="SDMP01000015">
    <property type="protein sequence ID" value="RYR11062.1"/>
    <property type="molecule type" value="Genomic_DNA"/>
</dbReference>
<evidence type="ECO:0000313" key="2">
    <source>
        <dbReference type="Proteomes" id="UP000289738"/>
    </source>
</evidence>
<accession>A0A444ZA55</accession>
<name>A0A444ZA55_ARAHY</name>
<evidence type="ECO:0000313" key="1">
    <source>
        <dbReference type="EMBL" id="RYR11062.1"/>
    </source>
</evidence>
<sequence>MMIMMRGNLRVEKQGVYTRHDKVMMQDVIHRWNSIPYPHKLYPTPYFVLPHHPVPTATN</sequence>
<gene>
    <name evidence="1" type="ORF">Ahy_B05g079549</name>
</gene>
<organism evidence="1 2">
    <name type="scientific">Arachis hypogaea</name>
    <name type="common">Peanut</name>
    <dbReference type="NCBI Taxonomy" id="3818"/>
    <lineage>
        <taxon>Eukaryota</taxon>
        <taxon>Viridiplantae</taxon>
        <taxon>Streptophyta</taxon>
        <taxon>Embryophyta</taxon>
        <taxon>Tracheophyta</taxon>
        <taxon>Spermatophyta</taxon>
        <taxon>Magnoliopsida</taxon>
        <taxon>eudicotyledons</taxon>
        <taxon>Gunneridae</taxon>
        <taxon>Pentapetalae</taxon>
        <taxon>rosids</taxon>
        <taxon>fabids</taxon>
        <taxon>Fabales</taxon>
        <taxon>Fabaceae</taxon>
        <taxon>Papilionoideae</taxon>
        <taxon>50 kb inversion clade</taxon>
        <taxon>dalbergioids sensu lato</taxon>
        <taxon>Dalbergieae</taxon>
        <taxon>Pterocarpus clade</taxon>
        <taxon>Arachis</taxon>
    </lineage>
</organism>
<dbReference type="AlphaFoldDB" id="A0A444ZA55"/>
<proteinExistence type="predicted"/>